<gene>
    <name evidence="2" type="ORF">AC578_7213</name>
</gene>
<proteinExistence type="predicted"/>
<sequence length="261" mass="28711">MDADVLTTALQPSRKTLLQAVLADQYPNLNLTASSTVLTTTIESAETLTKWLLDQENSIMPRSVILTEEEEEEEGSSSRRNRSSKIDTSLQKAANLIPVVKVQDETITHAFSHMASYKKSETLSTLSEIFRALITSKGVAIVTVTKRNPVEEIVLKTFKTTGRRGSSGSLREFAGDQDLRNLAEQARFELGRIEVSEKQVVIEGGELEGLKGSVEKILDGILSQTGDGHSWERTFDQTWSAEVERGGGKLVIEAYVLVAVK</sequence>
<dbReference type="AlphaFoldDB" id="A0A139HWU5"/>
<reference evidence="2 3" key="1">
    <citation type="submission" date="2015-07" db="EMBL/GenBank/DDBJ databases">
        <title>Comparative genomics of the Sigatoka disease complex on banana suggests a link between parallel evolutionary changes in Pseudocercospora fijiensis and Pseudocercospora eumusae and increased virulence on the banana host.</title>
        <authorList>
            <person name="Chang T.-C."/>
            <person name="Salvucci A."/>
            <person name="Crous P.W."/>
            <person name="Stergiopoulos I."/>
        </authorList>
    </citation>
    <scope>NUCLEOTIDE SEQUENCE [LARGE SCALE GENOMIC DNA]</scope>
    <source>
        <strain evidence="2 3">CBS 114824</strain>
    </source>
</reference>
<dbReference type="Proteomes" id="UP000070133">
    <property type="component" value="Unassembled WGS sequence"/>
</dbReference>
<organism evidence="2 3">
    <name type="scientific">Pseudocercospora eumusae</name>
    <dbReference type="NCBI Taxonomy" id="321146"/>
    <lineage>
        <taxon>Eukaryota</taxon>
        <taxon>Fungi</taxon>
        <taxon>Dikarya</taxon>
        <taxon>Ascomycota</taxon>
        <taxon>Pezizomycotina</taxon>
        <taxon>Dothideomycetes</taxon>
        <taxon>Dothideomycetidae</taxon>
        <taxon>Mycosphaerellales</taxon>
        <taxon>Mycosphaerellaceae</taxon>
        <taxon>Pseudocercospora</taxon>
    </lineage>
</organism>
<dbReference type="OrthoDB" id="2013972at2759"/>
<dbReference type="EMBL" id="LFZN01000004">
    <property type="protein sequence ID" value="KXT06832.1"/>
    <property type="molecule type" value="Genomic_DNA"/>
</dbReference>
<name>A0A139HWU5_9PEZI</name>
<protein>
    <submittedName>
        <fullName evidence="2">Uncharacterized protein</fullName>
    </submittedName>
</protein>
<evidence type="ECO:0000256" key="1">
    <source>
        <dbReference type="SAM" id="MobiDB-lite"/>
    </source>
</evidence>
<feature type="region of interest" description="Disordered" evidence="1">
    <location>
        <begin position="63"/>
        <end position="87"/>
    </location>
</feature>
<accession>A0A139HWU5</accession>
<keyword evidence="3" id="KW-1185">Reference proteome</keyword>
<evidence type="ECO:0000313" key="2">
    <source>
        <dbReference type="EMBL" id="KXT06832.1"/>
    </source>
</evidence>
<comment type="caution">
    <text evidence="2">The sequence shown here is derived from an EMBL/GenBank/DDBJ whole genome shotgun (WGS) entry which is preliminary data.</text>
</comment>
<evidence type="ECO:0000313" key="3">
    <source>
        <dbReference type="Proteomes" id="UP000070133"/>
    </source>
</evidence>